<dbReference type="GO" id="GO:0019242">
    <property type="term" value="P:methylglyoxal biosynthetic process"/>
    <property type="evidence" value="ECO:0007669"/>
    <property type="project" value="InterPro"/>
</dbReference>
<dbReference type="Gene3D" id="2.60.200.40">
    <property type="match status" value="1"/>
</dbReference>
<dbReference type="InterPro" id="IPR016064">
    <property type="entry name" value="NAD/diacylglycerol_kinase_sf"/>
</dbReference>
<dbReference type="InterPro" id="IPR001206">
    <property type="entry name" value="Diacylglycerol_kinase_cat_dom"/>
</dbReference>
<dbReference type="RefSeq" id="WP_115405348.1">
    <property type="nucleotide sequence ID" value="NZ_UGYV01000001.1"/>
</dbReference>
<feature type="domain" description="Tyrosine-protein phosphatase" evidence="2">
    <location>
        <begin position="92"/>
        <end position="239"/>
    </location>
</feature>
<feature type="domain" description="Tyrosine specific protein phosphatases" evidence="3">
    <location>
        <begin position="159"/>
        <end position="228"/>
    </location>
</feature>
<dbReference type="GO" id="GO:0008929">
    <property type="term" value="F:methylglyoxal synthase activity"/>
    <property type="evidence" value="ECO:0007669"/>
    <property type="project" value="InterPro"/>
</dbReference>
<evidence type="ECO:0000259" key="2">
    <source>
        <dbReference type="PROSITE" id="PS50054"/>
    </source>
</evidence>
<dbReference type="InterPro" id="IPR004363">
    <property type="entry name" value="Methylgl_synth"/>
</dbReference>
<dbReference type="GO" id="GO:0005829">
    <property type="term" value="C:cytosol"/>
    <property type="evidence" value="ECO:0007669"/>
    <property type="project" value="TreeGrafter"/>
</dbReference>
<keyword evidence="1" id="KW-0812">Transmembrane</keyword>
<dbReference type="Gene3D" id="3.40.50.10330">
    <property type="entry name" value="Probable inorganic polyphosphate/atp-NAD kinase, domain 1"/>
    <property type="match status" value="1"/>
</dbReference>
<dbReference type="Pfam" id="PF00781">
    <property type="entry name" value="DAGK_cat"/>
    <property type="match status" value="1"/>
</dbReference>
<dbReference type="NCBIfam" id="NF009025">
    <property type="entry name" value="PRK12361.1"/>
    <property type="match status" value="1"/>
</dbReference>
<evidence type="ECO:0000256" key="1">
    <source>
        <dbReference type="SAM" id="Phobius"/>
    </source>
</evidence>
<dbReference type="SUPFAM" id="SSF52799">
    <property type="entry name" value="(Phosphotyrosine protein) phosphatases II"/>
    <property type="match status" value="1"/>
</dbReference>
<dbReference type="SMART" id="SM00195">
    <property type="entry name" value="DSPc"/>
    <property type="match status" value="1"/>
</dbReference>
<dbReference type="InterPro" id="IPR000340">
    <property type="entry name" value="Dual-sp_phosphatase_cat-dom"/>
</dbReference>
<dbReference type="Pfam" id="PF00782">
    <property type="entry name" value="DSPc"/>
    <property type="match status" value="1"/>
</dbReference>
<evidence type="ECO:0000313" key="6">
    <source>
        <dbReference type="Proteomes" id="UP000255061"/>
    </source>
</evidence>
<dbReference type="PROSITE" id="PS50056">
    <property type="entry name" value="TYR_PHOSPHATASE_2"/>
    <property type="match status" value="1"/>
</dbReference>
<dbReference type="EMBL" id="UGYV01000001">
    <property type="protein sequence ID" value="SUI61429.1"/>
    <property type="molecule type" value="Genomic_DNA"/>
</dbReference>
<dbReference type="Proteomes" id="UP000255061">
    <property type="component" value="Unassembled WGS sequence"/>
</dbReference>
<dbReference type="SMART" id="SM00046">
    <property type="entry name" value="DAGKc"/>
    <property type="match status" value="1"/>
</dbReference>
<dbReference type="InterPro" id="IPR029021">
    <property type="entry name" value="Prot-tyrosine_phosphatase-like"/>
</dbReference>
<dbReference type="EC" id="2.7.1.-" evidence="5"/>
<name>A0A379ZFW6_9GAMM</name>
<keyword evidence="5" id="KW-0418">Kinase</keyword>
<dbReference type="InterPro" id="IPR017438">
    <property type="entry name" value="ATP-NAD_kinase_N"/>
</dbReference>
<gene>
    <name evidence="5" type="ORF">NCTC10736_00444</name>
</gene>
<dbReference type="InterPro" id="IPR000387">
    <property type="entry name" value="Tyr_Pase_dom"/>
</dbReference>
<protein>
    <submittedName>
        <fullName evidence="5">Lipid kinase SP_1045</fullName>
        <ecNumber evidence="5">2.7.1.-</ecNumber>
    </submittedName>
</protein>
<feature type="transmembrane region" description="Helical" evidence="1">
    <location>
        <begin position="30"/>
        <end position="52"/>
    </location>
</feature>
<dbReference type="PANTHER" id="PTHR30492">
    <property type="entry name" value="METHYLGLYOXAL SYNTHASE"/>
    <property type="match status" value="1"/>
</dbReference>
<accession>A0A379ZFW6</accession>
<evidence type="ECO:0000259" key="3">
    <source>
        <dbReference type="PROSITE" id="PS50056"/>
    </source>
</evidence>
<feature type="transmembrane region" description="Helical" evidence="1">
    <location>
        <begin position="64"/>
        <end position="85"/>
    </location>
</feature>
<dbReference type="PROSITE" id="PS50146">
    <property type="entry name" value="DAGK"/>
    <property type="match status" value="1"/>
</dbReference>
<dbReference type="PANTHER" id="PTHR30492:SF0">
    <property type="entry name" value="METHYLGLYOXAL SYNTHASE"/>
    <property type="match status" value="1"/>
</dbReference>
<keyword evidence="5" id="KW-0808">Transferase</keyword>
<dbReference type="FunFam" id="3.90.190.10:FF:000157">
    <property type="entry name" value="Protein-tyrosine phosphatase"/>
    <property type="match status" value="1"/>
</dbReference>
<dbReference type="AlphaFoldDB" id="A0A379ZFW6"/>
<evidence type="ECO:0000259" key="4">
    <source>
        <dbReference type="PROSITE" id="PS50146"/>
    </source>
</evidence>
<proteinExistence type="predicted"/>
<reference evidence="5 6" key="1">
    <citation type="submission" date="2018-06" db="EMBL/GenBank/DDBJ databases">
        <authorList>
            <consortium name="Pathogen Informatics"/>
            <person name="Doyle S."/>
        </authorList>
    </citation>
    <scope>NUCLEOTIDE SEQUENCE [LARGE SCALE GENOMIC DNA]</scope>
    <source>
        <strain evidence="5 6">NCTC10736</strain>
    </source>
</reference>
<sequence>MLANIHIKYFYFAGAVILASLAIIGSSPLLTFICAWISLSLFLVGSAYWFNLANIFRKRQDGTIPWYIRWGFIPFLLGSHFYNYWARKYDSVPSIQKIDEQLYLGSRLVPADLANIKANGITAILDVTAEFDALDWSQFEDHIEYLNIPILDHSVPTSAQLNQAVNWLHRQVRAQKNVLIHCAMGRGRSVLVLAAYLVCQDKHQSFPKVLQRIKQARKTAGLNKWQLRAVEKMYHQKQINIHKVVWIIANPVSGGGKWQEYNEQIQSELKAYFDVHLALTTEEVSANTLTKQARGAGADIIIACGGDGTVTEVASEIVDTDIALGIIPLGTTNALSHALFGLSSKLIPVSQALDNIIQGHYQAIDTARCNGQLVLLLVGIGFEQQMIESASRERKNALGQLAYLDGLWRAVNANNALTIQLSLDDAEPLNITTHSLVVANAAPFTSVLAQGDGEPNMTDGLLDITWLNSADDPSDKLLSLAELMMAGWIKEDRSETHKKAAITEQSLQTRSSKVNHAHAKKVRISCQPKCKYVIDGELFEPDDIYIEVQPTSLKVFIPYQEPAIETESFL</sequence>
<feature type="transmembrane region" description="Helical" evidence="1">
    <location>
        <begin position="7"/>
        <end position="24"/>
    </location>
</feature>
<feature type="domain" description="DAGKc" evidence="4">
    <location>
        <begin position="240"/>
        <end position="373"/>
    </location>
</feature>
<dbReference type="InterPro" id="IPR020422">
    <property type="entry name" value="TYR_PHOSPHATASE_DUAL_dom"/>
</dbReference>
<dbReference type="Gene3D" id="3.90.190.10">
    <property type="entry name" value="Protein tyrosine phosphatase superfamily"/>
    <property type="match status" value="1"/>
</dbReference>
<organism evidence="5 6">
    <name type="scientific">Shewanella morhuae</name>
    <dbReference type="NCBI Taxonomy" id="365591"/>
    <lineage>
        <taxon>Bacteria</taxon>
        <taxon>Pseudomonadati</taxon>
        <taxon>Pseudomonadota</taxon>
        <taxon>Gammaproteobacteria</taxon>
        <taxon>Alteromonadales</taxon>
        <taxon>Shewanellaceae</taxon>
        <taxon>Shewanella</taxon>
    </lineage>
</organism>
<dbReference type="GO" id="GO:0016301">
    <property type="term" value="F:kinase activity"/>
    <property type="evidence" value="ECO:0007669"/>
    <property type="project" value="UniProtKB-KW"/>
</dbReference>
<keyword evidence="1" id="KW-0472">Membrane</keyword>
<dbReference type="SUPFAM" id="SSF111331">
    <property type="entry name" value="NAD kinase/diacylglycerol kinase-like"/>
    <property type="match status" value="1"/>
</dbReference>
<keyword evidence="1" id="KW-1133">Transmembrane helix</keyword>
<evidence type="ECO:0000313" key="5">
    <source>
        <dbReference type="EMBL" id="SUI61429.1"/>
    </source>
</evidence>
<dbReference type="PROSITE" id="PS50054">
    <property type="entry name" value="TYR_PHOSPHATASE_DUAL"/>
    <property type="match status" value="1"/>
</dbReference>